<evidence type="ECO:0000256" key="1">
    <source>
        <dbReference type="SAM" id="MobiDB-lite"/>
    </source>
</evidence>
<name>A0A6J5KUK4_9CAUD</name>
<protein>
    <submittedName>
        <fullName evidence="2">Uncharacterized protein</fullName>
    </submittedName>
</protein>
<feature type="compositionally biased region" description="Basic and acidic residues" evidence="1">
    <location>
        <begin position="43"/>
        <end position="54"/>
    </location>
</feature>
<reference evidence="2" key="1">
    <citation type="submission" date="2020-04" db="EMBL/GenBank/DDBJ databases">
        <authorList>
            <person name="Chiriac C."/>
            <person name="Salcher M."/>
            <person name="Ghai R."/>
            <person name="Kavagutti S V."/>
        </authorList>
    </citation>
    <scope>NUCLEOTIDE SEQUENCE</scope>
</reference>
<organism evidence="2">
    <name type="scientific">uncultured Caudovirales phage</name>
    <dbReference type="NCBI Taxonomy" id="2100421"/>
    <lineage>
        <taxon>Viruses</taxon>
        <taxon>Duplodnaviria</taxon>
        <taxon>Heunggongvirae</taxon>
        <taxon>Uroviricota</taxon>
        <taxon>Caudoviricetes</taxon>
        <taxon>Peduoviridae</taxon>
        <taxon>Maltschvirus</taxon>
        <taxon>Maltschvirus maltsch</taxon>
    </lineage>
</organism>
<accession>A0A6J5KUK4</accession>
<proteinExistence type="predicted"/>
<evidence type="ECO:0000313" key="2">
    <source>
        <dbReference type="EMBL" id="CAB4123829.1"/>
    </source>
</evidence>
<gene>
    <name evidence="2" type="ORF">UFOVP45_35</name>
</gene>
<dbReference type="EMBL" id="LR796175">
    <property type="protein sequence ID" value="CAB4123829.1"/>
    <property type="molecule type" value="Genomic_DNA"/>
</dbReference>
<sequence>MAVTKIEPQPLPNNGKGGFINKMATKNTALHKAEWEALEAKHEVERQKLKEKQKSASTTTHKKGN</sequence>
<feature type="region of interest" description="Disordered" evidence="1">
    <location>
        <begin position="43"/>
        <end position="65"/>
    </location>
</feature>